<gene>
    <name evidence="2" type="ORF">ACFS5N_10070</name>
</gene>
<dbReference type="RefSeq" id="WP_377184912.1">
    <property type="nucleotide sequence ID" value="NZ_JBHUPD010000002.1"/>
</dbReference>
<sequence>MKKTLIALAMFLLPVLSFAQDDAVVYPDFAQKIKDIQSFRLNDNINIVAINADYETFDVMAIDENLNTVWHTSINGYAMAIAKFKGKIIAIAATDYSAMKGGQSNTYNATLLDPKTGDKVVEKTIFQGSPDYVIFPQILIDKDEFYGLGTRQSSFARGMHVAAPGLFALFSASRYQKEYRQTQDMNFIQFDEKLNEVNRLKPFFDPNGICLDWAINSKGDVFIGWLIDNYINIYRYENGKGQPKIAKLDISIPDGFFDRSPNLSFAVSESNRNLINCAFFFLDDDNKSTLWVGNVDVATGKKNNITETFNSDHRKNLEKAFAKPNKKINSPDLGSLKTLDVRGFQEVNGTLMLAVASTTTQASMVSSYTSYLVENTIVINAYDASLGLKFQQLFPSKGISIAKRLPFSFYVQNNKLIVTAADISGMNNINALYGVLDLGSGQWDKMYRLSKKKIDGKAYPNGPAALWFNNSFYLPYMNPKGLTGSKFDVLMQQNTY</sequence>
<feature type="signal peptide" evidence="1">
    <location>
        <begin position="1"/>
        <end position="19"/>
    </location>
</feature>
<evidence type="ECO:0000313" key="2">
    <source>
        <dbReference type="EMBL" id="MFD2872814.1"/>
    </source>
</evidence>
<name>A0ABW5YCB9_9SPHI</name>
<proteinExistence type="predicted"/>
<dbReference type="EMBL" id="JBHUPD010000002">
    <property type="protein sequence ID" value="MFD2872814.1"/>
    <property type="molecule type" value="Genomic_DNA"/>
</dbReference>
<evidence type="ECO:0000313" key="3">
    <source>
        <dbReference type="Proteomes" id="UP001597557"/>
    </source>
</evidence>
<organism evidence="2 3">
    <name type="scientific">Mucilaginibacter ximonensis</name>
    <dbReference type="NCBI Taxonomy" id="538021"/>
    <lineage>
        <taxon>Bacteria</taxon>
        <taxon>Pseudomonadati</taxon>
        <taxon>Bacteroidota</taxon>
        <taxon>Sphingobacteriia</taxon>
        <taxon>Sphingobacteriales</taxon>
        <taxon>Sphingobacteriaceae</taxon>
        <taxon>Mucilaginibacter</taxon>
    </lineage>
</organism>
<comment type="caution">
    <text evidence="2">The sequence shown here is derived from an EMBL/GenBank/DDBJ whole genome shotgun (WGS) entry which is preliminary data.</text>
</comment>
<protein>
    <submittedName>
        <fullName evidence="2">Uncharacterized protein</fullName>
    </submittedName>
</protein>
<keyword evidence="3" id="KW-1185">Reference proteome</keyword>
<feature type="chain" id="PRO_5047502874" evidence="1">
    <location>
        <begin position="20"/>
        <end position="496"/>
    </location>
</feature>
<dbReference type="Proteomes" id="UP001597557">
    <property type="component" value="Unassembled WGS sequence"/>
</dbReference>
<evidence type="ECO:0000256" key="1">
    <source>
        <dbReference type="SAM" id="SignalP"/>
    </source>
</evidence>
<keyword evidence="1" id="KW-0732">Signal</keyword>
<accession>A0ABW5YCB9</accession>
<reference evidence="3" key="1">
    <citation type="journal article" date="2019" name="Int. J. Syst. Evol. Microbiol.">
        <title>The Global Catalogue of Microorganisms (GCM) 10K type strain sequencing project: providing services to taxonomists for standard genome sequencing and annotation.</title>
        <authorList>
            <consortium name="The Broad Institute Genomics Platform"/>
            <consortium name="The Broad Institute Genome Sequencing Center for Infectious Disease"/>
            <person name="Wu L."/>
            <person name="Ma J."/>
        </authorList>
    </citation>
    <scope>NUCLEOTIDE SEQUENCE [LARGE SCALE GENOMIC DNA]</scope>
    <source>
        <strain evidence="3">KCTC 22437</strain>
    </source>
</reference>